<keyword evidence="1" id="KW-0472">Membrane</keyword>
<proteinExistence type="predicted"/>
<feature type="transmembrane region" description="Helical" evidence="1">
    <location>
        <begin position="155"/>
        <end position="180"/>
    </location>
</feature>
<protein>
    <submittedName>
        <fullName evidence="2">Uncharacterized protein</fullName>
    </submittedName>
</protein>
<evidence type="ECO:0000256" key="1">
    <source>
        <dbReference type="SAM" id="Phobius"/>
    </source>
</evidence>
<dbReference type="AlphaFoldDB" id="A0A9P8L7T3"/>
<accession>A0A9P8L7T3</accession>
<comment type="caution">
    <text evidence="2">The sequence shown here is derived from an EMBL/GenBank/DDBJ whole genome shotgun (WGS) entry which is preliminary data.</text>
</comment>
<organism evidence="2 3">
    <name type="scientific">Trichoglossum hirsutum</name>
    <dbReference type="NCBI Taxonomy" id="265104"/>
    <lineage>
        <taxon>Eukaryota</taxon>
        <taxon>Fungi</taxon>
        <taxon>Dikarya</taxon>
        <taxon>Ascomycota</taxon>
        <taxon>Pezizomycotina</taxon>
        <taxon>Geoglossomycetes</taxon>
        <taxon>Geoglossales</taxon>
        <taxon>Geoglossaceae</taxon>
        <taxon>Trichoglossum</taxon>
    </lineage>
</organism>
<feature type="transmembrane region" description="Helical" evidence="1">
    <location>
        <begin position="130"/>
        <end position="148"/>
    </location>
</feature>
<reference evidence="2" key="1">
    <citation type="submission" date="2021-03" db="EMBL/GenBank/DDBJ databases">
        <title>Comparative genomics and phylogenomic investigation of the class Geoglossomycetes provide insights into ecological specialization and systematics.</title>
        <authorList>
            <person name="Melie T."/>
            <person name="Pirro S."/>
            <person name="Miller A.N."/>
            <person name="Quandt A."/>
        </authorList>
    </citation>
    <scope>NUCLEOTIDE SEQUENCE</scope>
    <source>
        <strain evidence="2">CAQ_001_2017</strain>
    </source>
</reference>
<feature type="non-terminal residue" evidence="2">
    <location>
        <position position="1"/>
    </location>
</feature>
<sequence length="359" mass="36832">KDFASCITLAGGVVLHPSTLELALGRVRLQVLLGRVPALLRLPRVLLGSLELGGISRGPHELVFGHVSGGLIGRGAAVDHRSGLGIVLGRVEVQVEEVFGRVLADTQVPGGGALLASHVGFFGVSRLLDVAVLVIVVVVVVVVSAVVVGDVISAVVVVVVAVSVVIVVVVIVIIVSVVVADVGVVVVDVVDVVFGLHLLVLPLSRIVLSCLLPQLLQTLIFINDVFVLGRVIAIPSVPLCVPSQADVLHGLVSLNVLSGPLCTQLSGPAEALSGLVRHGTAVLARPLAVLGGSGTEPPAAVVPYRVVRGGSLETLVLEIVDGGRVVIDVEGLFGDEGRNVLVAFLGGGRHVCWSAWGHV</sequence>
<gene>
    <name evidence="2" type="ORF">GP486_006455</name>
</gene>
<keyword evidence="1" id="KW-1133">Transmembrane helix</keyword>
<feature type="transmembrane region" description="Helical" evidence="1">
    <location>
        <begin position="192"/>
        <end position="212"/>
    </location>
</feature>
<keyword evidence="3" id="KW-1185">Reference proteome</keyword>
<evidence type="ECO:0000313" key="2">
    <source>
        <dbReference type="EMBL" id="KAH0553476.1"/>
    </source>
</evidence>
<name>A0A9P8L7T3_9PEZI</name>
<evidence type="ECO:0000313" key="3">
    <source>
        <dbReference type="Proteomes" id="UP000750711"/>
    </source>
</evidence>
<dbReference type="EMBL" id="JAGHQM010001457">
    <property type="protein sequence ID" value="KAH0553476.1"/>
    <property type="molecule type" value="Genomic_DNA"/>
</dbReference>
<dbReference type="Proteomes" id="UP000750711">
    <property type="component" value="Unassembled WGS sequence"/>
</dbReference>
<keyword evidence="1" id="KW-0812">Transmembrane</keyword>